<reference evidence="10" key="1">
    <citation type="submission" date="2014-11" db="EMBL/GenBank/DDBJ databases">
        <authorList>
            <person name="Zhu J."/>
            <person name="Qi W."/>
            <person name="Song R."/>
        </authorList>
    </citation>
    <scope>NUCLEOTIDE SEQUENCE</scope>
</reference>
<evidence type="ECO:0000313" key="10">
    <source>
        <dbReference type="EMBL" id="ANV80155.1"/>
    </source>
</evidence>
<comment type="cofactor">
    <cofactor evidence="3">
        <name>Zn(2+)</name>
        <dbReference type="ChEBI" id="CHEBI:29105"/>
    </cofactor>
</comment>
<dbReference type="PRINTS" id="PR00919">
    <property type="entry name" value="THERMOPTASE"/>
</dbReference>
<dbReference type="InterPro" id="IPR052170">
    <property type="entry name" value="M29_Exopeptidase"/>
</dbReference>
<dbReference type="GO" id="GO:0008237">
    <property type="term" value="F:metallopeptidase activity"/>
    <property type="evidence" value="ECO:0007669"/>
    <property type="project" value="UniProtKB-KW"/>
</dbReference>
<evidence type="ECO:0000256" key="9">
    <source>
        <dbReference type="ARBA" id="ARBA00023049"/>
    </source>
</evidence>
<dbReference type="InterPro" id="IPR035097">
    <property type="entry name" value="M29_N-terminal"/>
</dbReference>
<dbReference type="Pfam" id="PF02073">
    <property type="entry name" value="Peptidase_M29"/>
    <property type="match status" value="1"/>
</dbReference>
<evidence type="ECO:0000256" key="5">
    <source>
        <dbReference type="ARBA" id="ARBA00022438"/>
    </source>
</evidence>
<dbReference type="GO" id="GO:0006508">
    <property type="term" value="P:proteolysis"/>
    <property type="evidence" value="ECO:0007669"/>
    <property type="project" value="UniProtKB-KW"/>
</dbReference>
<sequence>MPDEDLPFDVNMLDRLAEVAIRVGLNLQAGQDLIITGPVEALPLIRRISAEAYINGAGVVSTILSDDELQLTRYQHATDESLDRAPEWLFKAMGEAYNDNTARLAISAANPLLLAEQDPARVARAGKSMSMAAKPAMEPITNFITNWNIVSYPGLAWAKQVFPEKNDEEAVASLAEAIFSISRVDNDDPIAAWKEHQETLSIRQNWMNEQNFHSLHYTAPGTDLVLGLADGHAWKGGASTSRNGITCTPNIPTEEVFTTPHADRVNGTVRASKPLVHRGTLIDGIEVRFEDGKIVEASADVGQEVFLQLIDTDEGARKLGEVALVPHSSPISSSGLLFYNTLYDENASCHIALGQCYSKCFREDIGKDPAAVAAAGGNSSNIHVDWMIGSGELNIDGITQDGERVPVMRNGEWAYE</sequence>
<dbReference type="GO" id="GO:0046872">
    <property type="term" value="F:metal ion binding"/>
    <property type="evidence" value="ECO:0007669"/>
    <property type="project" value="UniProtKB-KW"/>
</dbReference>
<accession>A0A1B1TD01</accession>
<evidence type="ECO:0000256" key="6">
    <source>
        <dbReference type="ARBA" id="ARBA00022670"/>
    </source>
</evidence>
<evidence type="ECO:0000256" key="2">
    <source>
        <dbReference type="ARBA" id="ARBA00001946"/>
    </source>
</evidence>
<dbReference type="InterPro" id="IPR000787">
    <property type="entry name" value="Peptidase_M29"/>
</dbReference>
<dbReference type="PANTHER" id="PTHR34448:SF3">
    <property type="entry name" value="AMINOPEPTIDASE AMPS"/>
    <property type="match status" value="1"/>
</dbReference>
<comment type="similarity">
    <text evidence="4">Belongs to the peptidase M29 family.</text>
</comment>
<keyword evidence="7" id="KW-0479">Metal-binding</keyword>
<dbReference type="AlphaFoldDB" id="A0A1B1TD01"/>
<keyword evidence="6" id="KW-0645">Protease</keyword>
<dbReference type="SUPFAM" id="SSF144052">
    <property type="entry name" value="Thermophilic metalloprotease-like"/>
    <property type="match status" value="1"/>
</dbReference>
<evidence type="ECO:0000256" key="4">
    <source>
        <dbReference type="ARBA" id="ARBA00008236"/>
    </source>
</evidence>
<evidence type="ECO:0000256" key="3">
    <source>
        <dbReference type="ARBA" id="ARBA00001947"/>
    </source>
</evidence>
<protein>
    <submittedName>
        <fullName evidence="10">Peptidase M29</fullName>
    </submittedName>
</protein>
<name>A0A1B1TD01_9ARCH</name>
<comment type="cofactor">
    <cofactor evidence="2">
        <name>Mg(2+)</name>
        <dbReference type="ChEBI" id="CHEBI:18420"/>
    </cofactor>
</comment>
<organism evidence="10">
    <name type="scientific">uncultured Poseidoniia archaeon</name>
    <dbReference type="NCBI Taxonomy" id="1697135"/>
    <lineage>
        <taxon>Archaea</taxon>
        <taxon>Methanobacteriati</taxon>
        <taxon>Thermoplasmatota</taxon>
        <taxon>Candidatus Poseidoniia</taxon>
        <taxon>environmental samples</taxon>
    </lineage>
</organism>
<keyword evidence="8" id="KW-0378">Hydrolase</keyword>
<keyword evidence="5" id="KW-0031">Aminopeptidase</keyword>
<dbReference type="EMBL" id="KP211876">
    <property type="protein sequence ID" value="ANV80155.1"/>
    <property type="molecule type" value="Genomic_DNA"/>
</dbReference>
<dbReference type="GO" id="GO:0004177">
    <property type="term" value="F:aminopeptidase activity"/>
    <property type="evidence" value="ECO:0007669"/>
    <property type="project" value="UniProtKB-KW"/>
</dbReference>
<evidence type="ECO:0000256" key="7">
    <source>
        <dbReference type="ARBA" id="ARBA00022723"/>
    </source>
</evidence>
<evidence type="ECO:0000256" key="8">
    <source>
        <dbReference type="ARBA" id="ARBA00022801"/>
    </source>
</evidence>
<dbReference type="PANTHER" id="PTHR34448">
    <property type="entry name" value="AMINOPEPTIDASE"/>
    <property type="match status" value="1"/>
</dbReference>
<dbReference type="Gene3D" id="3.40.1830.10">
    <property type="entry name" value="Thermophilic metalloprotease (M29)"/>
    <property type="match status" value="1"/>
</dbReference>
<keyword evidence="9" id="KW-0482">Metalloprotease</keyword>
<proteinExistence type="inferred from homology"/>
<evidence type="ECO:0000256" key="1">
    <source>
        <dbReference type="ARBA" id="ARBA00001941"/>
    </source>
</evidence>
<reference evidence="10" key="2">
    <citation type="journal article" date="2015" name="ISME J.">
        <title>A new class of marine Euryarchaeota group II from the Mediterranean deep chlorophyll maximum.</title>
        <authorList>
            <person name="Martin-Cuadrado A.B."/>
            <person name="Garcia-Heredia I."/>
            <person name="Molto A.G."/>
            <person name="Lopez-Ubeda R."/>
            <person name="Kimes N."/>
            <person name="Lopez-Garcia P."/>
            <person name="Moreira D."/>
            <person name="Rodriguez-Valera F."/>
        </authorList>
    </citation>
    <scope>NUCLEOTIDE SEQUENCE</scope>
</reference>
<comment type="cofactor">
    <cofactor evidence="1">
        <name>Co(2+)</name>
        <dbReference type="ChEBI" id="CHEBI:48828"/>
    </cofactor>
</comment>